<evidence type="ECO:0000313" key="2">
    <source>
        <dbReference type="EMBL" id="ROL52711.1"/>
    </source>
</evidence>
<organism evidence="2 3">
    <name type="scientific">Anabarilius grahami</name>
    <name type="common">Kanglang fish</name>
    <name type="synonym">Barilius grahami</name>
    <dbReference type="NCBI Taxonomy" id="495550"/>
    <lineage>
        <taxon>Eukaryota</taxon>
        <taxon>Metazoa</taxon>
        <taxon>Chordata</taxon>
        <taxon>Craniata</taxon>
        <taxon>Vertebrata</taxon>
        <taxon>Euteleostomi</taxon>
        <taxon>Actinopterygii</taxon>
        <taxon>Neopterygii</taxon>
        <taxon>Teleostei</taxon>
        <taxon>Ostariophysi</taxon>
        <taxon>Cypriniformes</taxon>
        <taxon>Xenocyprididae</taxon>
        <taxon>Xenocypridinae</taxon>
        <taxon>Xenocypridinae incertae sedis</taxon>
        <taxon>Anabarilius</taxon>
    </lineage>
</organism>
<gene>
    <name evidence="2" type="ORF">DPX16_21137</name>
</gene>
<feature type="region of interest" description="Disordered" evidence="1">
    <location>
        <begin position="90"/>
        <end position="111"/>
    </location>
</feature>
<sequence>MVVIGKERSLLGPANCGGGSNREKRLDIRVLSSDMMALWQGQMLKTVEQHSVIFSDAEFEKGTCVSADTVTWLLVLHSVFSMISLEESVDEPTHKNSGQAHEGRREKQEQGSYLAKRLVTALSYSSKNLRCMSYAFPTLLTERMELVLRSFRIDDRPTSGRGVKMVRVPRHHSVSKVTGSAAIAALLTGKMHQLTLLEITGVMGQNVYVVEKCAHLKKRNAIKRVTDLIQENTAWWV</sequence>
<evidence type="ECO:0000313" key="3">
    <source>
        <dbReference type="Proteomes" id="UP000281406"/>
    </source>
</evidence>
<dbReference type="Proteomes" id="UP000281406">
    <property type="component" value="Unassembled WGS sequence"/>
</dbReference>
<reference evidence="2 3" key="1">
    <citation type="submission" date="2018-10" db="EMBL/GenBank/DDBJ databases">
        <title>Genome assembly for a Yunnan-Guizhou Plateau 3E fish, Anabarilius grahami (Regan), and its evolutionary and genetic applications.</title>
        <authorList>
            <person name="Jiang W."/>
        </authorList>
    </citation>
    <scope>NUCLEOTIDE SEQUENCE [LARGE SCALE GENOMIC DNA]</scope>
    <source>
        <strain evidence="2">AG-KIZ</strain>
        <tissue evidence="2">Muscle</tissue>
    </source>
</reference>
<protein>
    <submittedName>
        <fullName evidence="2">Uncharacterized protein</fullName>
    </submittedName>
</protein>
<comment type="caution">
    <text evidence="2">The sequence shown here is derived from an EMBL/GenBank/DDBJ whole genome shotgun (WGS) entry which is preliminary data.</text>
</comment>
<evidence type="ECO:0000256" key="1">
    <source>
        <dbReference type="SAM" id="MobiDB-lite"/>
    </source>
</evidence>
<name>A0A3N0Z328_ANAGA</name>
<dbReference type="EMBL" id="RJVU01015056">
    <property type="protein sequence ID" value="ROL52711.1"/>
    <property type="molecule type" value="Genomic_DNA"/>
</dbReference>
<dbReference type="AlphaFoldDB" id="A0A3N0Z328"/>
<keyword evidence="3" id="KW-1185">Reference proteome</keyword>
<proteinExistence type="predicted"/>
<accession>A0A3N0Z328</accession>